<evidence type="ECO:0000313" key="3">
    <source>
        <dbReference type="EMBL" id="GAA1526698.1"/>
    </source>
</evidence>
<feature type="domain" description="Serpin" evidence="2">
    <location>
        <begin position="10"/>
        <end position="388"/>
    </location>
</feature>
<sequence length="392" mass="40557">MDANVVTAVNSLTSRWVRTLAPGNTVISGLGLWPLLALLSAAADEPGRAELAEAAGVDPSTAASQAVELIGALDEASDLHAALGLWVHQQLKLSESFDSVLPTDLTGTLVGDAAVDKANLDAWAAEHTDGLIREMPLEFTPDLALVLASALSLHTTWVRPFREQIKHIHEGEWAGSWHWLDRTDSDLDAVRVHDSEAGGLTVITVAGDADVDVVLGVAAPGTPQADVLAGLLDAIANPGGGRPGSALIGQAEPGQQLAPALTLAQTTAAAPDLTIALPSFSVSAEHDLLALRSLFGLTTVSTDPGEQGHFSAISPDPLAVGQANQSVLARFHATGFEAAAITAIGMTRTAALMPSSPRLAVALTHPFAFTAVHRPTGLPVVTGWIQTPTEPE</sequence>
<dbReference type="SMART" id="SM00093">
    <property type="entry name" value="SERPIN"/>
    <property type="match status" value="1"/>
</dbReference>
<comment type="caution">
    <text evidence="3">The sequence shown here is derived from an EMBL/GenBank/DDBJ whole genome shotgun (WGS) entry which is preliminary data.</text>
</comment>
<evidence type="ECO:0000256" key="1">
    <source>
        <dbReference type="RuleBase" id="RU000411"/>
    </source>
</evidence>
<dbReference type="Proteomes" id="UP001500363">
    <property type="component" value="Unassembled WGS sequence"/>
</dbReference>
<dbReference type="InterPro" id="IPR000215">
    <property type="entry name" value="Serpin_fam"/>
</dbReference>
<dbReference type="RefSeq" id="WP_344174582.1">
    <property type="nucleotide sequence ID" value="NZ_BAAANC010000002.1"/>
</dbReference>
<evidence type="ECO:0000313" key="4">
    <source>
        <dbReference type="Proteomes" id="UP001500363"/>
    </source>
</evidence>
<dbReference type="SUPFAM" id="SSF56574">
    <property type="entry name" value="Serpins"/>
    <property type="match status" value="2"/>
</dbReference>
<dbReference type="InterPro" id="IPR023796">
    <property type="entry name" value="Serpin_dom"/>
</dbReference>
<proteinExistence type="inferred from homology"/>
<dbReference type="PANTHER" id="PTHR11461">
    <property type="entry name" value="SERINE PROTEASE INHIBITOR, SERPIN"/>
    <property type="match status" value="1"/>
</dbReference>
<dbReference type="PANTHER" id="PTHR11461:SF211">
    <property type="entry name" value="GH10112P-RELATED"/>
    <property type="match status" value="1"/>
</dbReference>
<protein>
    <recommendedName>
        <fullName evidence="2">Serpin domain-containing protein</fullName>
    </recommendedName>
</protein>
<dbReference type="InterPro" id="IPR042178">
    <property type="entry name" value="Serpin_sf_1"/>
</dbReference>
<dbReference type="Pfam" id="PF00079">
    <property type="entry name" value="Serpin"/>
    <property type="match status" value="2"/>
</dbReference>
<reference evidence="3 4" key="1">
    <citation type="journal article" date="2019" name="Int. J. Syst. Evol. Microbiol.">
        <title>The Global Catalogue of Microorganisms (GCM) 10K type strain sequencing project: providing services to taxonomists for standard genome sequencing and annotation.</title>
        <authorList>
            <consortium name="The Broad Institute Genomics Platform"/>
            <consortium name="The Broad Institute Genome Sequencing Center for Infectious Disease"/>
            <person name="Wu L."/>
            <person name="Ma J."/>
        </authorList>
    </citation>
    <scope>NUCLEOTIDE SEQUENCE [LARGE SCALE GENOMIC DNA]</scope>
    <source>
        <strain evidence="3 4">JCM 14303</strain>
    </source>
</reference>
<name>A0ABN2AUV4_9ACTN</name>
<gene>
    <name evidence="3" type="ORF">GCM10009741_30430</name>
</gene>
<comment type="similarity">
    <text evidence="1">Belongs to the serpin family.</text>
</comment>
<dbReference type="InterPro" id="IPR036186">
    <property type="entry name" value="Serpin_sf"/>
</dbReference>
<accession>A0ABN2AUV4</accession>
<dbReference type="Gene3D" id="3.30.497.10">
    <property type="entry name" value="Antithrombin, subunit I, domain 2"/>
    <property type="match status" value="2"/>
</dbReference>
<keyword evidence="4" id="KW-1185">Reference proteome</keyword>
<evidence type="ECO:0000259" key="2">
    <source>
        <dbReference type="SMART" id="SM00093"/>
    </source>
</evidence>
<dbReference type="EMBL" id="BAAANC010000002">
    <property type="protein sequence ID" value="GAA1526698.1"/>
    <property type="molecule type" value="Genomic_DNA"/>
</dbReference>
<organism evidence="3 4">
    <name type="scientific">Kribbella lupini</name>
    <dbReference type="NCBI Taxonomy" id="291602"/>
    <lineage>
        <taxon>Bacteria</taxon>
        <taxon>Bacillati</taxon>
        <taxon>Actinomycetota</taxon>
        <taxon>Actinomycetes</taxon>
        <taxon>Propionibacteriales</taxon>
        <taxon>Kribbellaceae</taxon>
        <taxon>Kribbella</taxon>
    </lineage>
</organism>